<dbReference type="InterPro" id="IPR036322">
    <property type="entry name" value="WD40_repeat_dom_sf"/>
</dbReference>
<dbReference type="PROSITE" id="PS00678">
    <property type="entry name" value="WD_REPEATS_1"/>
    <property type="match status" value="2"/>
</dbReference>
<dbReference type="SUPFAM" id="SSF50978">
    <property type="entry name" value="WD40 repeat-like"/>
    <property type="match status" value="1"/>
</dbReference>
<proteinExistence type="predicted"/>
<feature type="region of interest" description="Disordered" evidence="5">
    <location>
        <begin position="33"/>
        <end position="112"/>
    </location>
</feature>
<feature type="repeat" description="WD" evidence="4">
    <location>
        <begin position="247"/>
        <end position="289"/>
    </location>
</feature>
<dbReference type="Gene3D" id="2.130.10.10">
    <property type="entry name" value="YVTN repeat-like/Quinoprotein amine dehydrogenase"/>
    <property type="match status" value="2"/>
</dbReference>
<evidence type="ECO:0000256" key="4">
    <source>
        <dbReference type="PROSITE-ProRule" id="PRU00221"/>
    </source>
</evidence>
<dbReference type="InterPro" id="IPR020472">
    <property type="entry name" value="WD40_PAC1"/>
</dbReference>
<dbReference type="GO" id="GO:0005634">
    <property type="term" value="C:nucleus"/>
    <property type="evidence" value="ECO:0007669"/>
    <property type="project" value="TreeGrafter"/>
</dbReference>
<dbReference type="InterPro" id="IPR044285">
    <property type="entry name" value="PWP1"/>
</dbReference>
<evidence type="ECO:0000256" key="5">
    <source>
        <dbReference type="SAM" id="MobiDB-lite"/>
    </source>
</evidence>
<evidence type="ECO:0000256" key="1">
    <source>
        <dbReference type="ARBA" id="ARBA00022553"/>
    </source>
</evidence>
<feature type="repeat" description="WD" evidence="4">
    <location>
        <begin position="375"/>
        <end position="417"/>
    </location>
</feature>
<name>A0AAD9KNM5_RIDPI</name>
<keyword evidence="3" id="KW-0677">Repeat</keyword>
<organism evidence="6 7">
    <name type="scientific">Ridgeia piscesae</name>
    <name type="common">Tubeworm</name>
    <dbReference type="NCBI Taxonomy" id="27915"/>
    <lineage>
        <taxon>Eukaryota</taxon>
        <taxon>Metazoa</taxon>
        <taxon>Spiralia</taxon>
        <taxon>Lophotrochozoa</taxon>
        <taxon>Annelida</taxon>
        <taxon>Polychaeta</taxon>
        <taxon>Sedentaria</taxon>
        <taxon>Canalipalpata</taxon>
        <taxon>Sabellida</taxon>
        <taxon>Siboglinidae</taxon>
        <taxon>Ridgeia</taxon>
    </lineage>
</organism>
<protein>
    <recommendedName>
        <fullName evidence="8">Periodic tryptophan protein 1</fullName>
    </recommendedName>
</protein>
<keyword evidence="7" id="KW-1185">Reference proteome</keyword>
<dbReference type="AlphaFoldDB" id="A0AAD9KNM5"/>
<evidence type="ECO:0000313" key="7">
    <source>
        <dbReference type="Proteomes" id="UP001209878"/>
    </source>
</evidence>
<dbReference type="InterPro" id="IPR019775">
    <property type="entry name" value="WD40_repeat_CS"/>
</dbReference>
<dbReference type="InterPro" id="IPR001680">
    <property type="entry name" value="WD40_rpt"/>
</dbReference>
<evidence type="ECO:0000256" key="2">
    <source>
        <dbReference type="ARBA" id="ARBA00022574"/>
    </source>
</evidence>
<evidence type="ECO:0000256" key="3">
    <source>
        <dbReference type="ARBA" id="ARBA00022737"/>
    </source>
</evidence>
<feature type="repeat" description="WD" evidence="4">
    <location>
        <begin position="290"/>
        <end position="332"/>
    </location>
</feature>
<accession>A0AAD9KNM5</accession>
<evidence type="ECO:0000313" key="6">
    <source>
        <dbReference type="EMBL" id="KAK2174512.1"/>
    </source>
</evidence>
<dbReference type="PRINTS" id="PR00320">
    <property type="entry name" value="GPROTEINBRPT"/>
</dbReference>
<feature type="compositionally biased region" description="Basic residues" evidence="5">
    <location>
        <begin position="590"/>
        <end position="600"/>
    </location>
</feature>
<dbReference type="InterPro" id="IPR015943">
    <property type="entry name" value="WD40/YVTN_repeat-like_dom_sf"/>
</dbReference>
<dbReference type="GO" id="GO:0006364">
    <property type="term" value="P:rRNA processing"/>
    <property type="evidence" value="ECO:0007669"/>
    <property type="project" value="InterPro"/>
</dbReference>
<feature type="compositionally biased region" description="Acidic residues" evidence="5">
    <location>
        <begin position="83"/>
        <end position="101"/>
    </location>
</feature>
<feature type="compositionally biased region" description="Acidic residues" evidence="5">
    <location>
        <begin position="64"/>
        <end position="75"/>
    </location>
</feature>
<reference evidence="6" key="1">
    <citation type="journal article" date="2023" name="Mol. Biol. Evol.">
        <title>Third-Generation Sequencing Reveals the Adaptive Role of the Epigenome in Three Deep-Sea Polychaetes.</title>
        <authorList>
            <person name="Perez M."/>
            <person name="Aroh O."/>
            <person name="Sun Y."/>
            <person name="Lan Y."/>
            <person name="Juniper S.K."/>
            <person name="Young C.R."/>
            <person name="Angers B."/>
            <person name="Qian P.Y."/>
        </authorList>
    </citation>
    <scope>NUCLEOTIDE SEQUENCE</scope>
    <source>
        <strain evidence="6">R07B-5</strain>
    </source>
</reference>
<feature type="region of interest" description="Disordered" evidence="5">
    <location>
        <begin position="506"/>
        <end position="600"/>
    </location>
</feature>
<dbReference type="Pfam" id="PF00400">
    <property type="entry name" value="WD40"/>
    <property type="match status" value="3"/>
</dbReference>
<dbReference type="EMBL" id="JAODUO010000797">
    <property type="protein sequence ID" value="KAK2174512.1"/>
    <property type="molecule type" value="Genomic_DNA"/>
</dbReference>
<evidence type="ECO:0008006" key="8">
    <source>
        <dbReference type="Google" id="ProtNLM"/>
    </source>
</evidence>
<dbReference type="SMART" id="SM00320">
    <property type="entry name" value="WD40"/>
    <property type="match status" value="5"/>
</dbReference>
<dbReference type="PANTHER" id="PTHR14091">
    <property type="entry name" value="PERIODIC TRYPTOPHAN PROTEIN 1"/>
    <property type="match status" value="1"/>
</dbReference>
<dbReference type="PANTHER" id="PTHR14091:SF0">
    <property type="entry name" value="PERIODIC TRYPTOPHAN PROTEIN 1 HOMOLOG"/>
    <property type="match status" value="1"/>
</dbReference>
<keyword evidence="1" id="KW-0597">Phosphoprotein</keyword>
<sequence>MNAISCLTWVKRGGASRHPDRVRLAAEELSNLINIAEGKGDDDDDDNYGASEKESDDGASANDGDLEAVDDDDEAPPTGGGTSDDDDVDEDIDDDDLDDIDEKYGLSGYEDEDDITVTMAGIANPKDPYLQADDTDTDSEADDLEIMPDDNLLVVGKVSNEFCNLEVHVYNENDNNLYCHHDVMLPSFPLSMEWLDFDAGEEEPGNFVAISSMTPVIEIWDIDVVNCLEPAFVLGSGMRKKKKMKSMCGHTDAVLDLSWNHLQRNVLASASADFTIGLWDLSEGKMASSFAHHEEKVQAIEWHPFEAQSLLSGGFDKTVRVYDCRSADVHKTWTLDGEVERVTWNQHNPYYFLASTDTGHVYYVDVRNELTVFTLKAHTAATTGLVLSSGIAGCLLTASSDKTIKLWDFRDDKPAIVHSQDMKMGELHCAQCCPDSPLLFAVGGEREFRVFNLKKNAMVAKCFDLCKKVDSEVLDSDSNIKDKTGKNEKGKKKKKTTVVAAELENDGGTEGVAKKKKNKKKTLTEEKKMAAQDSDTENVPMKKRKKKQNTPGEACASQSGKRTVTKKDHIAITDIGSSGNVTGKDTQCKKDKKKKKIQMK</sequence>
<dbReference type="PROSITE" id="PS50082">
    <property type="entry name" value="WD_REPEATS_2"/>
    <property type="match status" value="3"/>
</dbReference>
<gene>
    <name evidence="6" type="ORF">NP493_798g01010</name>
</gene>
<keyword evidence="2 4" id="KW-0853">WD repeat</keyword>
<dbReference type="PROSITE" id="PS50294">
    <property type="entry name" value="WD_REPEATS_REGION"/>
    <property type="match status" value="3"/>
</dbReference>
<feature type="compositionally biased region" description="Polar residues" evidence="5">
    <location>
        <begin position="575"/>
        <end position="585"/>
    </location>
</feature>
<dbReference type="Proteomes" id="UP001209878">
    <property type="component" value="Unassembled WGS sequence"/>
</dbReference>
<comment type="caution">
    <text evidence="6">The sequence shown here is derived from an EMBL/GenBank/DDBJ whole genome shotgun (WGS) entry which is preliminary data.</text>
</comment>